<dbReference type="EMBL" id="CAJNOC010007807">
    <property type="protein sequence ID" value="CAF1105384.1"/>
    <property type="molecule type" value="Genomic_DNA"/>
</dbReference>
<organism evidence="2 3">
    <name type="scientific">Brachionus calyciflorus</name>
    <dbReference type="NCBI Taxonomy" id="104777"/>
    <lineage>
        <taxon>Eukaryota</taxon>
        <taxon>Metazoa</taxon>
        <taxon>Spiralia</taxon>
        <taxon>Gnathifera</taxon>
        <taxon>Rotifera</taxon>
        <taxon>Eurotatoria</taxon>
        <taxon>Monogononta</taxon>
        <taxon>Pseudotrocha</taxon>
        <taxon>Ploima</taxon>
        <taxon>Brachionidae</taxon>
        <taxon>Brachionus</taxon>
    </lineage>
</organism>
<gene>
    <name evidence="2" type="ORF">OXX778_LOCUS21358</name>
</gene>
<protein>
    <submittedName>
        <fullName evidence="2">Uncharacterized protein</fullName>
    </submittedName>
</protein>
<dbReference type="AlphaFoldDB" id="A0A814PHQ7"/>
<comment type="similarity">
    <text evidence="1">Belongs to the NDRG family.</text>
</comment>
<evidence type="ECO:0000313" key="2">
    <source>
        <dbReference type="EMBL" id="CAF1105384.1"/>
    </source>
</evidence>
<evidence type="ECO:0000256" key="1">
    <source>
        <dbReference type="ARBA" id="ARBA00005598"/>
    </source>
</evidence>
<sequence>MNVDVNTDQSLSTLQILLNSNTINCKSSKLNLDFQVHIHNETNLSNQKCFIMTIHDLGSNHMQFEKFINCPQMTGLRNRVIWLNVNLPGQGPDAETMTIKKYPSLEELGEELVCILDQLKIPQVVCMGVGVGANIISYFALKNTSRCLGLIILEPIASSAGIFEAIRKKFNSFQSKKSIGNISDEIPLDHSDQCLFTESYNSKNMALFAQSFFQRSCILNQLGNLRIDAMIAVGKLSPLYTETKKFYKTLQDLNKKTPQRLVNSPYLEIDNCVNILKECPERLTSSLQYFLQGIGLLSAMPMQKIHAKPRSIISSILSDSICDEMSSSSSIALSH</sequence>
<evidence type="ECO:0000313" key="3">
    <source>
        <dbReference type="Proteomes" id="UP000663879"/>
    </source>
</evidence>
<dbReference type="InterPro" id="IPR029058">
    <property type="entry name" value="AB_hydrolase_fold"/>
</dbReference>
<reference evidence="2" key="1">
    <citation type="submission" date="2021-02" db="EMBL/GenBank/DDBJ databases">
        <authorList>
            <person name="Nowell W R."/>
        </authorList>
    </citation>
    <scope>NUCLEOTIDE SEQUENCE</scope>
    <source>
        <strain evidence="2">Ploen Becks lab</strain>
    </source>
</reference>
<comment type="caution">
    <text evidence="2">The sequence shown here is derived from an EMBL/GenBank/DDBJ whole genome shotgun (WGS) entry which is preliminary data.</text>
</comment>
<dbReference type="InterPro" id="IPR004142">
    <property type="entry name" value="NDRG"/>
</dbReference>
<accession>A0A814PHQ7</accession>
<keyword evidence="3" id="KW-1185">Reference proteome</keyword>
<dbReference type="PANTHER" id="PTHR11034">
    <property type="entry name" value="N-MYC DOWNSTREAM REGULATED"/>
    <property type="match status" value="1"/>
</dbReference>
<proteinExistence type="inferred from homology"/>
<name>A0A814PHQ7_9BILA</name>
<dbReference type="Proteomes" id="UP000663879">
    <property type="component" value="Unassembled WGS sequence"/>
</dbReference>
<dbReference type="OrthoDB" id="191979at2759"/>
<dbReference type="Pfam" id="PF03096">
    <property type="entry name" value="Ndr"/>
    <property type="match status" value="1"/>
</dbReference>
<dbReference type="SUPFAM" id="SSF53474">
    <property type="entry name" value="alpha/beta-Hydrolases"/>
    <property type="match status" value="1"/>
</dbReference>
<dbReference type="Gene3D" id="3.40.50.1820">
    <property type="entry name" value="alpha/beta hydrolase"/>
    <property type="match status" value="1"/>
</dbReference>